<evidence type="ECO:0000259" key="2">
    <source>
        <dbReference type="PROSITE" id="PS50958"/>
    </source>
</evidence>
<dbReference type="PROSITE" id="PS50958">
    <property type="entry name" value="SMB_2"/>
    <property type="match status" value="2"/>
</dbReference>
<dbReference type="PROSITE" id="PS00524">
    <property type="entry name" value="SMB_1"/>
    <property type="match status" value="1"/>
</dbReference>
<evidence type="ECO:0000256" key="1">
    <source>
        <dbReference type="ARBA" id="ARBA00023157"/>
    </source>
</evidence>
<name>A0A835CVL5_APHGI</name>
<dbReference type="OrthoDB" id="413699at2759"/>
<comment type="caution">
    <text evidence="3">The sequence shown here is derived from an EMBL/GenBank/DDBJ whole genome shotgun (WGS) entry which is preliminary data.</text>
</comment>
<evidence type="ECO:0000313" key="3">
    <source>
        <dbReference type="EMBL" id="KAF7995493.1"/>
    </source>
</evidence>
<gene>
    <name evidence="3" type="ORF">HCN44_006600</name>
</gene>
<evidence type="ECO:0000313" key="4">
    <source>
        <dbReference type="Proteomes" id="UP000639338"/>
    </source>
</evidence>
<keyword evidence="1" id="KW-1015">Disulfide bond</keyword>
<feature type="domain" description="SMB" evidence="2">
    <location>
        <begin position="77"/>
        <end position="124"/>
    </location>
</feature>
<keyword evidence="4" id="KW-1185">Reference proteome</keyword>
<reference evidence="3 4" key="1">
    <citation type="submission" date="2020-08" db="EMBL/GenBank/DDBJ databases">
        <title>Aphidius gifuensis genome sequencing and assembly.</title>
        <authorList>
            <person name="Du Z."/>
        </authorList>
    </citation>
    <scope>NUCLEOTIDE SEQUENCE [LARGE SCALE GENOMIC DNA]</scope>
    <source>
        <strain evidence="3">YNYX2018</strain>
        <tissue evidence="3">Adults</tissue>
    </source>
</reference>
<dbReference type="Proteomes" id="UP000639338">
    <property type="component" value="Unassembled WGS sequence"/>
</dbReference>
<feature type="domain" description="SMB" evidence="2">
    <location>
        <begin position="9"/>
        <end position="67"/>
    </location>
</feature>
<dbReference type="EMBL" id="JACMRX010000002">
    <property type="protein sequence ID" value="KAF7995493.1"/>
    <property type="molecule type" value="Genomic_DNA"/>
</dbReference>
<dbReference type="AlphaFoldDB" id="A0A835CVL5"/>
<accession>A0A835CVL5</accession>
<proteinExistence type="predicted"/>
<protein>
    <recommendedName>
        <fullName evidence="2">SMB domain-containing protein</fullName>
    </recommendedName>
</protein>
<organism evidence="3 4">
    <name type="scientific">Aphidius gifuensis</name>
    <name type="common">Parasitoid wasp</name>
    <dbReference type="NCBI Taxonomy" id="684658"/>
    <lineage>
        <taxon>Eukaryota</taxon>
        <taxon>Metazoa</taxon>
        <taxon>Ecdysozoa</taxon>
        <taxon>Arthropoda</taxon>
        <taxon>Hexapoda</taxon>
        <taxon>Insecta</taxon>
        <taxon>Pterygota</taxon>
        <taxon>Neoptera</taxon>
        <taxon>Endopterygota</taxon>
        <taxon>Hymenoptera</taxon>
        <taxon>Apocrita</taxon>
        <taxon>Ichneumonoidea</taxon>
        <taxon>Braconidae</taxon>
        <taxon>Aphidiinae</taxon>
        <taxon>Aphidius</taxon>
    </lineage>
</organism>
<sequence>MTISMIPSKSTSCESRSFDGLCCQGDPEKVCKKSKRVCSCDQFCLDGDELRSDCCPDYREWCRPKKNVDPSCSVLSNNGTCCQGKNVRCMLYNVERTKKCYCDDNCTRENDCCKDYQAYCQTPGAQGYFDAENNLEVIYREDSKNKTDKNATNKIEIDEYIIREMDQLDN</sequence>
<dbReference type="InterPro" id="IPR001212">
    <property type="entry name" value="Somatomedin_B_dom"/>
</dbReference>